<dbReference type="PANTHER" id="PTHR36925">
    <property type="entry name" value="COBALT-PRECORRIN-6A REDUCTASE"/>
    <property type="match status" value="1"/>
</dbReference>
<gene>
    <name evidence="4" type="ORF">D3P04_08990</name>
</gene>
<comment type="caution">
    <text evidence="4">The sequence shown here is derived from an EMBL/GenBank/DDBJ whole genome shotgun (WGS) entry which is preliminary data.</text>
</comment>
<dbReference type="NCBIfam" id="TIGR00715">
    <property type="entry name" value="precor6x_red"/>
    <property type="match status" value="1"/>
</dbReference>
<dbReference type="RefSeq" id="WP_119748012.1">
    <property type="nucleotide sequence ID" value="NZ_QZCG01000005.1"/>
</dbReference>
<protein>
    <submittedName>
        <fullName evidence="4">Cobalt-precorrin-6A reductase</fullName>
        <ecNumber evidence="4">1.3.1.106</ecNumber>
    </submittedName>
</protein>
<dbReference type="Pfam" id="PF02571">
    <property type="entry name" value="CbiJ"/>
    <property type="match status" value="1"/>
</dbReference>
<sequence>MTTLILGGTTEASRLAAAMAERGLPAILSYAGRTEAPRIQPVPIRIGGFGGAGGLADWLRANRISRIVDATHPFAAQISRNAVTASALTGLPLLVFQRPEWQPGPGDDWTETADIAAAAQALAGPGRRVFLAIGRQNLAAFARQPQHHYLLRLVDPPASPPPLPDHHVVIARGPFDLAGDQALLTRHRIDLLVAKNAGGTGAEAKLIAARALRIPVLMIARPKMPDCPVTSRLEEVLNWCHADLGV</sequence>
<dbReference type="UniPathway" id="UPA00148"/>
<reference evidence="5" key="1">
    <citation type="submission" date="2018-09" db="EMBL/GenBank/DDBJ databases">
        <title>Acidovorax cavernicola nov. sp. isolated from Gruta de las Maravillas (Aracena, Spain).</title>
        <authorList>
            <person name="Jurado V."/>
            <person name="Gutierrez-Patricio S."/>
            <person name="Gonzalez-Pimentel J.L."/>
            <person name="Miller A.Z."/>
            <person name="Laiz L."/>
            <person name="Saiz-Jimenez C."/>
        </authorList>
    </citation>
    <scope>NUCLEOTIDE SEQUENCE [LARGE SCALE GENOMIC DNA]</scope>
    <source>
        <strain evidence="5">1011MAR3C25</strain>
    </source>
</reference>
<dbReference type="AlphaFoldDB" id="A0A418SY52"/>
<evidence type="ECO:0000256" key="3">
    <source>
        <dbReference type="ARBA" id="ARBA00023002"/>
    </source>
</evidence>
<dbReference type="NCBIfam" id="NF005968">
    <property type="entry name" value="PRK08057.1-2"/>
    <property type="match status" value="1"/>
</dbReference>
<evidence type="ECO:0000313" key="4">
    <source>
        <dbReference type="EMBL" id="RJE85873.1"/>
    </source>
</evidence>
<comment type="pathway">
    <text evidence="1">Cofactor biosynthesis; adenosylcobalamin biosynthesis.</text>
</comment>
<name>A0A418SY52_9RHOB</name>
<keyword evidence="5" id="KW-1185">Reference proteome</keyword>
<keyword evidence="2" id="KW-0169">Cobalamin biosynthesis</keyword>
<dbReference type="EC" id="1.3.1.106" evidence="4"/>
<proteinExistence type="predicted"/>
<evidence type="ECO:0000256" key="2">
    <source>
        <dbReference type="ARBA" id="ARBA00022573"/>
    </source>
</evidence>
<dbReference type="GO" id="GO:0009236">
    <property type="term" value="P:cobalamin biosynthetic process"/>
    <property type="evidence" value="ECO:0007669"/>
    <property type="project" value="UniProtKB-UniPathway"/>
</dbReference>
<accession>A0A418SY52</accession>
<organism evidence="4 5">
    <name type="scientific">Paracoccus onubensis</name>
    <dbReference type="NCBI Taxonomy" id="1675788"/>
    <lineage>
        <taxon>Bacteria</taxon>
        <taxon>Pseudomonadati</taxon>
        <taxon>Pseudomonadota</taxon>
        <taxon>Alphaproteobacteria</taxon>
        <taxon>Rhodobacterales</taxon>
        <taxon>Paracoccaceae</taxon>
        <taxon>Paracoccus</taxon>
    </lineage>
</organism>
<evidence type="ECO:0000313" key="5">
    <source>
        <dbReference type="Proteomes" id="UP000284202"/>
    </source>
</evidence>
<dbReference type="OrthoDB" id="5183775at2"/>
<dbReference type="PROSITE" id="PS51014">
    <property type="entry name" value="COBK_CBIJ"/>
    <property type="match status" value="1"/>
</dbReference>
<evidence type="ECO:0000256" key="1">
    <source>
        <dbReference type="ARBA" id="ARBA00004953"/>
    </source>
</evidence>
<dbReference type="GO" id="GO:0016994">
    <property type="term" value="F:precorrin-6A reductase activity"/>
    <property type="evidence" value="ECO:0007669"/>
    <property type="project" value="InterPro"/>
</dbReference>
<dbReference type="InterPro" id="IPR003723">
    <property type="entry name" value="Precorrin-6x_reduct"/>
</dbReference>
<dbReference type="EMBL" id="QZCG01000005">
    <property type="protein sequence ID" value="RJE85873.1"/>
    <property type="molecule type" value="Genomic_DNA"/>
</dbReference>
<dbReference type="Proteomes" id="UP000284202">
    <property type="component" value="Unassembled WGS sequence"/>
</dbReference>
<dbReference type="PANTHER" id="PTHR36925:SF1">
    <property type="entry name" value="COBALT-PRECORRIN-6A REDUCTASE"/>
    <property type="match status" value="1"/>
</dbReference>
<keyword evidence="3 4" id="KW-0560">Oxidoreductase</keyword>